<keyword evidence="3" id="KW-1185">Reference proteome</keyword>
<proteinExistence type="predicted"/>
<dbReference type="Proteomes" id="UP000002640">
    <property type="component" value="Unassembled WGS sequence"/>
</dbReference>
<dbReference type="Pfam" id="PF03184">
    <property type="entry name" value="DDE_1"/>
    <property type="match status" value="1"/>
</dbReference>
<accession>G4Z980</accession>
<dbReference type="KEGG" id="psoj:PHYSODRAFT_402701"/>
<dbReference type="InterPro" id="IPR004875">
    <property type="entry name" value="DDE_SF_endonuclease_dom"/>
</dbReference>
<evidence type="ECO:0000259" key="1">
    <source>
        <dbReference type="Pfam" id="PF03184"/>
    </source>
</evidence>
<reference evidence="2 3" key="1">
    <citation type="journal article" date="2006" name="Science">
        <title>Phytophthora genome sequences uncover evolutionary origins and mechanisms of pathogenesis.</title>
        <authorList>
            <person name="Tyler B.M."/>
            <person name="Tripathy S."/>
            <person name="Zhang X."/>
            <person name="Dehal P."/>
            <person name="Jiang R.H."/>
            <person name="Aerts A."/>
            <person name="Arredondo F.D."/>
            <person name="Baxter L."/>
            <person name="Bensasson D."/>
            <person name="Beynon J.L."/>
            <person name="Chapman J."/>
            <person name="Damasceno C.M."/>
            <person name="Dorrance A.E."/>
            <person name="Dou D."/>
            <person name="Dickerman A.W."/>
            <person name="Dubchak I.L."/>
            <person name="Garbelotto M."/>
            <person name="Gijzen M."/>
            <person name="Gordon S.G."/>
            <person name="Govers F."/>
            <person name="Grunwald N.J."/>
            <person name="Huang W."/>
            <person name="Ivors K.L."/>
            <person name="Jones R.W."/>
            <person name="Kamoun S."/>
            <person name="Krampis K."/>
            <person name="Lamour K.H."/>
            <person name="Lee M.K."/>
            <person name="McDonald W.H."/>
            <person name="Medina M."/>
            <person name="Meijer H.J."/>
            <person name="Nordberg E.K."/>
            <person name="Maclean D.J."/>
            <person name="Ospina-Giraldo M.D."/>
            <person name="Morris P.F."/>
            <person name="Phuntumart V."/>
            <person name="Putnam N.H."/>
            <person name="Rash S."/>
            <person name="Rose J.K."/>
            <person name="Sakihama Y."/>
            <person name="Salamov A.A."/>
            <person name="Savidor A."/>
            <person name="Scheuring C.F."/>
            <person name="Smith B.M."/>
            <person name="Sobral B.W."/>
            <person name="Terry A."/>
            <person name="Torto-Alalibo T.A."/>
            <person name="Win J."/>
            <person name="Xu Z."/>
            <person name="Zhang H."/>
            <person name="Grigoriev I.V."/>
            <person name="Rokhsar D.S."/>
            <person name="Boore J.L."/>
        </authorList>
    </citation>
    <scope>NUCLEOTIDE SEQUENCE [LARGE SCALE GENOMIC DNA]</scope>
    <source>
        <strain evidence="2 3">P6497</strain>
    </source>
</reference>
<evidence type="ECO:0000313" key="2">
    <source>
        <dbReference type="EMBL" id="EGZ21134.1"/>
    </source>
</evidence>
<protein>
    <recommendedName>
        <fullName evidence="1">DDE-1 domain-containing protein</fullName>
    </recommendedName>
</protein>
<sequence length="103" mass="12047">LWDDFGGHWTADVLEYAASLNVILLKVPPKYTYVCRLADVFWNKPFKTALRKRWVDRLRNELYQEEPFKVTAPNRVDITQWVVSCWNDLTTETIIGGFARVGI</sequence>
<feature type="non-terminal residue" evidence="2">
    <location>
        <position position="103"/>
    </location>
</feature>
<dbReference type="AlphaFoldDB" id="G4Z980"/>
<dbReference type="GO" id="GO:0003676">
    <property type="term" value="F:nucleic acid binding"/>
    <property type="evidence" value="ECO:0007669"/>
    <property type="project" value="InterPro"/>
</dbReference>
<dbReference type="EMBL" id="JH159153">
    <property type="protein sequence ID" value="EGZ21134.1"/>
    <property type="molecule type" value="Genomic_DNA"/>
</dbReference>
<organism evidence="2 3">
    <name type="scientific">Phytophthora sojae (strain P6497)</name>
    <name type="common">Soybean stem and root rot agent</name>
    <name type="synonym">Phytophthora megasperma f. sp. glycines</name>
    <dbReference type="NCBI Taxonomy" id="1094619"/>
    <lineage>
        <taxon>Eukaryota</taxon>
        <taxon>Sar</taxon>
        <taxon>Stramenopiles</taxon>
        <taxon>Oomycota</taxon>
        <taxon>Peronosporomycetes</taxon>
        <taxon>Peronosporales</taxon>
        <taxon>Peronosporaceae</taxon>
        <taxon>Phytophthora</taxon>
    </lineage>
</organism>
<name>G4Z980_PHYSP</name>
<feature type="domain" description="DDE-1" evidence="1">
    <location>
        <begin position="2"/>
        <end position="98"/>
    </location>
</feature>
<gene>
    <name evidence="2" type="ORF">PHYSODRAFT_402701</name>
</gene>
<dbReference type="GeneID" id="20651305"/>
<evidence type="ECO:0000313" key="3">
    <source>
        <dbReference type="Proteomes" id="UP000002640"/>
    </source>
</evidence>
<feature type="non-terminal residue" evidence="2">
    <location>
        <position position="1"/>
    </location>
</feature>
<dbReference type="RefSeq" id="XP_009523851.1">
    <property type="nucleotide sequence ID" value="XM_009525556.1"/>
</dbReference>
<dbReference type="InParanoid" id="G4Z980"/>